<protein>
    <recommendedName>
        <fullName evidence="3">Secreted protein</fullName>
    </recommendedName>
</protein>
<comment type="caution">
    <text evidence="1">The sequence shown here is derived from an EMBL/GenBank/DDBJ whole genome shotgun (WGS) entry which is preliminary data.</text>
</comment>
<name>A0ABR4FA08_9PEZI</name>
<gene>
    <name evidence="1" type="ORF">FJTKL_12914</name>
</gene>
<evidence type="ECO:0000313" key="1">
    <source>
        <dbReference type="EMBL" id="KAL2291531.1"/>
    </source>
</evidence>
<dbReference type="Proteomes" id="UP001600888">
    <property type="component" value="Unassembled WGS sequence"/>
</dbReference>
<accession>A0ABR4FA08</accession>
<organism evidence="1 2">
    <name type="scientific">Diaporthe vaccinii</name>
    <dbReference type="NCBI Taxonomy" id="105482"/>
    <lineage>
        <taxon>Eukaryota</taxon>
        <taxon>Fungi</taxon>
        <taxon>Dikarya</taxon>
        <taxon>Ascomycota</taxon>
        <taxon>Pezizomycotina</taxon>
        <taxon>Sordariomycetes</taxon>
        <taxon>Sordariomycetidae</taxon>
        <taxon>Diaporthales</taxon>
        <taxon>Diaporthaceae</taxon>
        <taxon>Diaporthe</taxon>
        <taxon>Diaporthe eres species complex</taxon>
    </lineage>
</organism>
<keyword evidence="2" id="KW-1185">Reference proteome</keyword>
<proteinExistence type="predicted"/>
<evidence type="ECO:0008006" key="3">
    <source>
        <dbReference type="Google" id="ProtNLM"/>
    </source>
</evidence>
<dbReference type="EMBL" id="JBAWTH010000006">
    <property type="protein sequence ID" value="KAL2291531.1"/>
    <property type="molecule type" value="Genomic_DNA"/>
</dbReference>
<sequence length="76" mass="8558">MLCILPAHFARAGSTTQTRPGSCNASSTVYRHDITSIRYTNQKSQERLQHHHNVLSRVSVSLSVVQAKDSFFLRQS</sequence>
<reference evidence="1 2" key="1">
    <citation type="submission" date="2024-03" db="EMBL/GenBank/DDBJ databases">
        <title>A high-quality draft genome sequence of Diaporthe vaccinii, a causative agent of upright dieback and viscid rot disease in cranberry plants.</title>
        <authorList>
            <person name="Sarrasin M."/>
            <person name="Lang B.F."/>
            <person name="Burger G."/>
        </authorList>
    </citation>
    <scope>NUCLEOTIDE SEQUENCE [LARGE SCALE GENOMIC DNA]</scope>
    <source>
        <strain evidence="1 2">IS7</strain>
    </source>
</reference>
<evidence type="ECO:0000313" key="2">
    <source>
        <dbReference type="Proteomes" id="UP001600888"/>
    </source>
</evidence>